<evidence type="ECO:0000256" key="5">
    <source>
        <dbReference type="ARBA" id="ARBA00022692"/>
    </source>
</evidence>
<evidence type="ECO:0000256" key="7">
    <source>
        <dbReference type="ARBA" id="ARBA00023136"/>
    </source>
</evidence>
<sequence length="526" mass="57171">MLLPLVGILFGLFAPVTDTWRHIQDTLLLGYIKETAIVVGGVLLVTCTLASALAWLVTATEFPGRKFLSVALVVPLAIPPYIAGYTYVAMTSYTGPIQVTARDLGINLPPELMDIQNVPGAIVVFSLFLYPYIYLVVRAFLDRQAGALIEASRMLGAGPFRTYFRVILPLTRNAVIAGATLVAFEVLSDYGLSQYFGLNVFTTAIFKSWLGFQDVNAALKLAAILLLVVTVISIGEKALRGSRSSSYASGRVTPIKRRQLSGVGKIAAMLLAWGTLAFALIIPVAQMVYWAILSLPRIRTEGLLEAATTTVWVAALGALLTTVFAIIVANHQRLWPSRLSKLLARVTVMGYSVPSTVIALAILLVALWIDAHSPLQLMLSPMIIVIGYVIRYLAVSMQAVESGFDRIGVKFNESARMLGSGPTQAFFRVDMPLMSTAVFGAFLLAFIDMVKELAIVLILRPFNFNTLATRVFEYANDEKIPESSLASLLIILIAVIPLLVLLWRQRAAGTANTVNTTSDTDSAKEH</sequence>
<gene>
    <name evidence="10" type="ORF">D3M95_02140</name>
</gene>
<evidence type="ECO:0000313" key="10">
    <source>
        <dbReference type="EMBL" id="RIX36326.1"/>
    </source>
</evidence>
<dbReference type="Pfam" id="PF00528">
    <property type="entry name" value="BPD_transp_1"/>
    <property type="match status" value="2"/>
</dbReference>
<keyword evidence="4" id="KW-0997">Cell inner membrane</keyword>
<feature type="domain" description="ABC transmembrane type-1" evidence="9">
    <location>
        <begin position="32"/>
        <end position="236"/>
    </location>
</feature>
<dbReference type="InterPro" id="IPR000515">
    <property type="entry name" value="MetI-like"/>
</dbReference>
<keyword evidence="6 8" id="KW-1133">Transmembrane helix</keyword>
<dbReference type="GO" id="GO:0005886">
    <property type="term" value="C:plasma membrane"/>
    <property type="evidence" value="ECO:0007669"/>
    <property type="project" value="UniProtKB-SubCell"/>
</dbReference>
<evidence type="ECO:0000313" key="11">
    <source>
        <dbReference type="Proteomes" id="UP000285278"/>
    </source>
</evidence>
<feature type="transmembrane region" description="Helical" evidence="8">
    <location>
        <begin position="162"/>
        <end position="184"/>
    </location>
</feature>
<comment type="subcellular location">
    <subcellularLocation>
        <location evidence="1">Cell inner membrane</location>
        <topology evidence="1">Multi-pass membrane protein</topology>
    </subcellularLocation>
    <subcellularLocation>
        <location evidence="8">Cell membrane</location>
        <topology evidence="8">Multi-pass membrane protein</topology>
    </subcellularLocation>
</comment>
<accession>A0A418Q9F5</accession>
<evidence type="ECO:0000256" key="6">
    <source>
        <dbReference type="ARBA" id="ARBA00022989"/>
    </source>
</evidence>
<evidence type="ECO:0000256" key="3">
    <source>
        <dbReference type="ARBA" id="ARBA00022475"/>
    </source>
</evidence>
<feature type="transmembrane region" description="Helical" evidence="8">
    <location>
        <begin position="68"/>
        <end position="88"/>
    </location>
</feature>
<feature type="transmembrane region" description="Helical" evidence="8">
    <location>
        <begin position="217"/>
        <end position="235"/>
    </location>
</feature>
<feature type="transmembrane region" description="Helical" evidence="8">
    <location>
        <begin position="37"/>
        <end position="56"/>
    </location>
</feature>
<evidence type="ECO:0000256" key="8">
    <source>
        <dbReference type="RuleBase" id="RU363032"/>
    </source>
</evidence>
<dbReference type="Gene3D" id="1.10.3720.10">
    <property type="entry name" value="MetI-like"/>
    <property type="match status" value="2"/>
</dbReference>
<feature type="transmembrane region" description="Helical" evidence="8">
    <location>
        <begin position="266"/>
        <end position="292"/>
    </location>
</feature>
<dbReference type="CDD" id="cd06261">
    <property type="entry name" value="TM_PBP2"/>
    <property type="match status" value="2"/>
</dbReference>
<proteinExistence type="inferred from homology"/>
<protein>
    <submittedName>
        <fullName evidence="10">Iron ABC transporter permease</fullName>
    </submittedName>
</protein>
<dbReference type="SUPFAM" id="SSF161098">
    <property type="entry name" value="MetI-like"/>
    <property type="match status" value="2"/>
</dbReference>
<feature type="domain" description="ABC transmembrane type-1" evidence="9">
    <location>
        <begin position="307"/>
        <end position="501"/>
    </location>
</feature>
<evidence type="ECO:0000256" key="4">
    <source>
        <dbReference type="ARBA" id="ARBA00022519"/>
    </source>
</evidence>
<comment type="caution">
    <text evidence="10">The sequence shown here is derived from an EMBL/GenBank/DDBJ whole genome shotgun (WGS) entry which is preliminary data.</text>
</comment>
<keyword evidence="5 8" id="KW-0812">Transmembrane</keyword>
<dbReference type="PANTHER" id="PTHR43357">
    <property type="entry name" value="INNER MEMBRANE ABC TRANSPORTER PERMEASE PROTEIN YDCV"/>
    <property type="match status" value="1"/>
</dbReference>
<feature type="transmembrane region" description="Helical" evidence="8">
    <location>
        <begin position="342"/>
        <end position="369"/>
    </location>
</feature>
<feature type="transmembrane region" description="Helical" evidence="8">
    <location>
        <begin position="375"/>
        <end position="394"/>
    </location>
</feature>
<dbReference type="PANTHER" id="PTHR43357:SF3">
    <property type="entry name" value="FE(3+)-TRANSPORT SYSTEM PERMEASE PROTEIN FBPB 2"/>
    <property type="match status" value="1"/>
</dbReference>
<keyword evidence="3" id="KW-1003">Cell membrane</keyword>
<name>A0A418Q9F5_9CORY</name>
<feature type="transmembrane region" description="Helical" evidence="8">
    <location>
        <begin position="312"/>
        <end position="330"/>
    </location>
</feature>
<dbReference type="AlphaFoldDB" id="A0A418Q9F5"/>
<comment type="similarity">
    <text evidence="8">Belongs to the binding-protein-dependent transport system permease family.</text>
</comment>
<organism evidence="10 11">
    <name type="scientific">Corynebacterium falsenii</name>
    <dbReference type="NCBI Taxonomy" id="108486"/>
    <lineage>
        <taxon>Bacteria</taxon>
        <taxon>Bacillati</taxon>
        <taxon>Actinomycetota</taxon>
        <taxon>Actinomycetes</taxon>
        <taxon>Mycobacteriales</taxon>
        <taxon>Corynebacteriaceae</taxon>
        <taxon>Corynebacterium</taxon>
    </lineage>
</organism>
<feature type="transmembrane region" description="Helical" evidence="8">
    <location>
        <begin position="484"/>
        <end position="503"/>
    </location>
</feature>
<dbReference type="GO" id="GO:0055085">
    <property type="term" value="P:transmembrane transport"/>
    <property type="evidence" value="ECO:0007669"/>
    <property type="project" value="InterPro"/>
</dbReference>
<keyword evidence="2 8" id="KW-0813">Transport</keyword>
<feature type="transmembrane region" description="Helical" evidence="8">
    <location>
        <begin position="118"/>
        <end position="141"/>
    </location>
</feature>
<keyword evidence="7 8" id="KW-0472">Membrane</keyword>
<dbReference type="InterPro" id="IPR035906">
    <property type="entry name" value="MetI-like_sf"/>
</dbReference>
<evidence type="ECO:0000256" key="1">
    <source>
        <dbReference type="ARBA" id="ARBA00004429"/>
    </source>
</evidence>
<feature type="transmembrane region" description="Helical" evidence="8">
    <location>
        <begin position="437"/>
        <end position="459"/>
    </location>
</feature>
<dbReference type="OrthoDB" id="5100908at2"/>
<evidence type="ECO:0000259" key="9">
    <source>
        <dbReference type="PROSITE" id="PS50928"/>
    </source>
</evidence>
<dbReference type="PROSITE" id="PS50928">
    <property type="entry name" value="ABC_TM1"/>
    <property type="match status" value="2"/>
</dbReference>
<keyword evidence="11" id="KW-1185">Reference proteome</keyword>
<dbReference type="EMBL" id="QXJK01000002">
    <property type="protein sequence ID" value="RIX36326.1"/>
    <property type="molecule type" value="Genomic_DNA"/>
</dbReference>
<dbReference type="Proteomes" id="UP000285278">
    <property type="component" value="Unassembled WGS sequence"/>
</dbReference>
<evidence type="ECO:0000256" key="2">
    <source>
        <dbReference type="ARBA" id="ARBA00022448"/>
    </source>
</evidence>
<reference evidence="10 11" key="1">
    <citation type="submission" date="2018-09" db="EMBL/GenBank/DDBJ databases">
        <title>Optimization and identification of Corynebacterium falsenii FN1-14 from fish paste.</title>
        <authorList>
            <person name="Daroonpunt R."/>
            <person name="Tanasupawat S."/>
        </authorList>
    </citation>
    <scope>NUCLEOTIDE SEQUENCE [LARGE SCALE GENOMIC DNA]</scope>
    <source>
        <strain evidence="10 11">FN1-14</strain>
    </source>
</reference>
<dbReference type="STRING" id="1451189.CFAL_00255"/>